<evidence type="ECO:0000256" key="5">
    <source>
        <dbReference type="RuleBase" id="RU367127"/>
    </source>
</evidence>
<dbReference type="EMBL" id="GGEC01008272">
    <property type="protein sequence ID" value="MBW88755.1"/>
    <property type="molecule type" value="Transcribed_RNA"/>
</dbReference>
<dbReference type="Pfam" id="PF08879">
    <property type="entry name" value="WRC"/>
    <property type="match status" value="1"/>
</dbReference>
<feature type="domain" description="WRC" evidence="8">
    <location>
        <begin position="74"/>
        <end position="118"/>
    </location>
</feature>
<dbReference type="InterPro" id="IPR014977">
    <property type="entry name" value="WRC_dom"/>
</dbReference>
<feature type="compositionally biased region" description="Polar residues" evidence="6">
    <location>
        <begin position="290"/>
        <end position="302"/>
    </location>
</feature>
<comment type="subcellular location">
    <subcellularLocation>
        <location evidence="1 4 5">Nucleus</location>
    </subcellularLocation>
</comment>
<feature type="compositionally biased region" description="Low complexity" evidence="6">
    <location>
        <begin position="125"/>
        <end position="141"/>
    </location>
</feature>
<organism evidence="9">
    <name type="scientific">Rhizophora mucronata</name>
    <name type="common">Asiatic mangrove</name>
    <dbReference type="NCBI Taxonomy" id="61149"/>
    <lineage>
        <taxon>Eukaryota</taxon>
        <taxon>Viridiplantae</taxon>
        <taxon>Streptophyta</taxon>
        <taxon>Embryophyta</taxon>
        <taxon>Tracheophyta</taxon>
        <taxon>Spermatophyta</taxon>
        <taxon>Magnoliopsida</taxon>
        <taxon>eudicotyledons</taxon>
        <taxon>Gunneridae</taxon>
        <taxon>Pentapetalae</taxon>
        <taxon>rosids</taxon>
        <taxon>fabids</taxon>
        <taxon>Malpighiales</taxon>
        <taxon>Rhizophoraceae</taxon>
        <taxon>Rhizophora</taxon>
    </lineage>
</organism>
<dbReference type="PANTHER" id="PTHR31602">
    <property type="entry name" value="GROWTH-REGULATING FACTOR 5"/>
    <property type="match status" value="1"/>
</dbReference>
<dbReference type="GO" id="GO:0005524">
    <property type="term" value="F:ATP binding"/>
    <property type="evidence" value="ECO:0007669"/>
    <property type="project" value="UniProtKB-UniRule"/>
</dbReference>
<feature type="domain" description="QLQ" evidence="7">
    <location>
        <begin position="10"/>
        <end position="45"/>
    </location>
</feature>
<dbReference type="EMBL" id="GGEC01008273">
    <property type="protein sequence ID" value="MBW88756.1"/>
    <property type="molecule type" value="Transcribed_RNA"/>
</dbReference>
<sequence>MTPSLNASVPFTAAQLQELERQTIIFKCMMASVPVPPELLLPITRSLSSAPPVQSNSNAPRGSLEPGISSYNSDPEPWRCKRTDGKKWRCSRDVVPDQKYCERHSHKSRPRSRKHVESRTDSNLTTPANSSYSSSNYMPSAPFASQKPNFPHQINSHFPMFPNTMVSAPTIYSQPRSLEWFLRGETVPVGLNPNLEWHHSKGHTNNCDGKVYYHNARAQRHREEQLNSKEYLNLGGGQSLQALWPNDHCSLSLSPKSASLEAAVSAGQTQARETRHLIDAWSTALTENIDGNRNRNSVSSGENLLPSSSLTLSMPGRSETDEENEDAKETSFGIVGLERKSVGVSSGQWMIPPVPESWMSSPPGGPLAEALILGISDRTKAASNLTTPYDSIG</sequence>
<evidence type="ECO:0000259" key="7">
    <source>
        <dbReference type="PROSITE" id="PS51666"/>
    </source>
</evidence>
<evidence type="ECO:0000259" key="8">
    <source>
        <dbReference type="PROSITE" id="PS51667"/>
    </source>
</evidence>
<feature type="region of interest" description="Disordered" evidence="6">
    <location>
        <begin position="49"/>
        <end position="83"/>
    </location>
</feature>
<evidence type="ECO:0000256" key="4">
    <source>
        <dbReference type="PROSITE-ProRule" id="PRU01002"/>
    </source>
</evidence>
<name>A0A2P2J5J1_RHIMU</name>
<feature type="region of interest" description="Disordered" evidence="6">
    <location>
        <begin position="290"/>
        <end position="334"/>
    </location>
</feature>
<evidence type="ECO:0000256" key="2">
    <source>
        <dbReference type="ARBA" id="ARBA00008122"/>
    </source>
</evidence>
<dbReference type="PANTHER" id="PTHR31602:SF3">
    <property type="entry name" value="GROWTH-REGULATING FACTOR 8"/>
    <property type="match status" value="1"/>
</dbReference>
<dbReference type="GO" id="GO:0006355">
    <property type="term" value="P:regulation of DNA-templated transcription"/>
    <property type="evidence" value="ECO:0007669"/>
    <property type="project" value="InterPro"/>
</dbReference>
<dbReference type="SMART" id="SM00951">
    <property type="entry name" value="QLQ"/>
    <property type="match status" value="1"/>
</dbReference>
<proteinExistence type="inferred from homology"/>
<keyword evidence="5" id="KW-0804">Transcription</keyword>
<dbReference type="InterPro" id="IPR014978">
    <property type="entry name" value="Gln-Leu-Gln_QLQ"/>
</dbReference>
<dbReference type="AlphaFoldDB" id="A0A2P2J5J1"/>
<dbReference type="PROSITE" id="PS51666">
    <property type="entry name" value="QLQ"/>
    <property type="match status" value="1"/>
</dbReference>
<reference evidence="9" key="1">
    <citation type="submission" date="2018-02" db="EMBL/GenBank/DDBJ databases">
        <title>Rhizophora mucronata_Transcriptome.</title>
        <authorList>
            <person name="Meera S.P."/>
            <person name="Sreeshan A."/>
            <person name="Augustine A."/>
        </authorList>
    </citation>
    <scope>NUCLEOTIDE SEQUENCE</scope>
    <source>
        <tissue evidence="9">Leaf</tissue>
    </source>
</reference>
<comment type="similarity">
    <text evidence="2 5">Belongs to the GRF family.</text>
</comment>
<evidence type="ECO:0000256" key="1">
    <source>
        <dbReference type="ARBA" id="ARBA00004123"/>
    </source>
</evidence>
<feature type="short sequence motif" description="Bipartite nuclear localization signal" evidence="4">
    <location>
        <begin position="79"/>
        <end position="89"/>
    </location>
</feature>
<accession>A0A2P2J5J1</accession>
<dbReference type="InterPro" id="IPR031137">
    <property type="entry name" value="GRF"/>
</dbReference>
<evidence type="ECO:0000313" key="9">
    <source>
        <dbReference type="EMBL" id="MBW88756.1"/>
    </source>
</evidence>
<comment type="function">
    <text evidence="5">Transcription activator.</text>
</comment>
<feature type="compositionally biased region" description="Low complexity" evidence="6">
    <location>
        <begin position="304"/>
        <end position="313"/>
    </location>
</feature>
<keyword evidence="5" id="KW-0010">Activator</keyword>
<feature type="region of interest" description="Disordered" evidence="6">
    <location>
        <begin position="100"/>
        <end position="149"/>
    </location>
</feature>
<feature type="short sequence motif" description="Bipartite nuclear localization signal" evidence="4">
    <location>
        <begin position="107"/>
        <end position="114"/>
    </location>
</feature>
<comment type="domain">
    <text evidence="5">The QLQ domain and WRC domain may be involved in protein-protein interaction and DNA-binding, respectively.</text>
</comment>
<evidence type="ECO:0000256" key="3">
    <source>
        <dbReference type="ARBA" id="ARBA00023242"/>
    </source>
</evidence>
<evidence type="ECO:0000256" key="6">
    <source>
        <dbReference type="SAM" id="MobiDB-lite"/>
    </source>
</evidence>
<dbReference type="PROSITE" id="PS51667">
    <property type="entry name" value="WRC"/>
    <property type="match status" value="1"/>
</dbReference>
<dbReference type="GO" id="GO:0099402">
    <property type="term" value="P:plant organ development"/>
    <property type="evidence" value="ECO:0007669"/>
    <property type="project" value="UniProtKB-ARBA"/>
</dbReference>
<feature type="compositionally biased region" description="Polar residues" evidence="6">
    <location>
        <begin position="49"/>
        <end position="60"/>
    </location>
</feature>
<feature type="compositionally biased region" description="Basic residues" evidence="6">
    <location>
        <begin position="104"/>
        <end position="114"/>
    </location>
</feature>
<dbReference type="GO" id="GO:0006351">
    <property type="term" value="P:DNA-templated transcription"/>
    <property type="evidence" value="ECO:0007669"/>
    <property type="project" value="UniProtKB-UniRule"/>
</dbReference>
<keyword evidence="3 4" id="KW-0539">Nucleus</keyword>
<protein>
    <recommendedName>
        <fullName evidence="5">Growth-regulating factor</fullName>
    </recommendedName>
</protein>
<keyword evidence="5" id="KW-0805">Transcription regulation</keyword>
<dbReference type="GO" id="GO:0005634">
    <property type="term" value="C:nucleus"/>
    <property type="evidence" value="ECO:0007669"/>
    <property type="project" value="UniProtKB-SubCell"/>
</dbReference>
<dbReference type="Pfam" id="PF08880">
    <property type="entry name" value="QLQ"/>
    <property type="match status" value="1"/>
</dbReference>